<dbReference type="GO" id="GO:0005524">
    <property type="term" value="F:ATP binding"/>
    <property type="evidence" value="ECO:0007669"/>
    <property type="project" value="UniProtKB-KW"/>
</dbReference>
<organism evidence="5 6">
    <name type="scientific">Hymenobacter tibetensis</name>
    <dbReference type="NCBI Taxonomy" id="497967"/>
    <lineage>
        <taxon>Bacteria</taxon>
        <taxon>Pseudomonadati</taxon>
        <taxon>Bacteroidota</taxon>
        <taxon>Cytophagia</taxon>
        <taxon>Cytophagales</taxon>
        <taxon>Hymenobacteraceae</taxon>
        <taxon>Hymenobacter</taxon>
    </lineage>
</organism>
<dbReference type="InterPro" id="IPR003593">
    <property type="entry name" value="AAA+_ATPase"/>
</dbReference>
<dbReference type="Pfam" id="PF00005">
    <property type="entry name" value="ABC_tran"/>
    <property type="match status" value="1"/>
</dbReference>
<dbReference type="CDD" id="cd03293">
    <property type="entry name" value="ABC_NrtD_SsuB_transporters"/>
    <property type="match status" value="1"/>
</dbReference>
<dbReference type="Gene3D" id="3.40.50.300">
    <property type="entry name" value="P-loop containing nucleotide triphosphate hydrolases"/>
    <property type="match status" value="1"/>
</dbReference>
<gene>
    <name evidence="5" type="ORF">MTX78_20190</name>
</gene>
<dbReference type="SUPFAM" id="SSF52540">
    <property type="entry name" value="P-loop containing nucleoside triphosphate hydrolases"/>
    <property type="match status" value="1"/>
</dbReference>
<evidence type="ECO:0000256" key="3">
    <source>
        <dbReference type="ARBA" id="ARBA00022840"/>
    </source>
</evidence>
<reference evidence="5 6" key="1">
    <citation type="submission" date="2022-03" db="EMBL/GenBank/DDBJ databases">
        <title>Hymenobactersp. isolated from the air.</title>
        <authorList>
            <person name="Won M."/>
            <person name="Kwon S.-W."/>
        </authorList>
    </citation>
    <scope>NUCLEOTIDE SEQUENCE [LARGE SCALE GENOMIC DNA]</scope>
    <source>
        <strain evidence="5 6">KACC 21982</strain>
    </source>
</reference>
<evidence type="ECO:0000256" key="2">
    <source>
        <dbReference type="ARBA" id="ARBA00022741"/>
    </source>
</evidence>
<proteinExistence type="predicted"/>
<evidence type="ECO:0000313" key="5">
    <source>
        <dbReference type="EMBL" id="UOG74427.1"/>
    </source>
</evidence>
<dbReference type="InterPro" id="IPR050166">
    <property type="entry name" value="ABC_transporter_ATP-bind"/>
</dbReference>
<dbReference type="PANTHER" id="PTHR42788">
    <property type="entry name" value="TAURINE IMPORT ATP-BINDING PROTEIN-RELATED"/>
    <property type="match status" value="1"/>
</dbReference>
<dbReference type="InterPro" id="IPR003439">
    <property type="entry name" value="ABC_transporter-like_ATP-bd"/>
</dbReference>
<evidence type="ECO:0000259" key="4">
    <source>
        <dbReference type="PROSITE" id="PS50893"/>
    </source>
</evidence>
<dbReference type="PANTHER" id="PTHR42788:SF19">
    <property type="entry name" value="ALIPHATIC SULFONATES IMPORT ATP-BINDING PROTEIN SSUB 2"/>
    <property type="match status" value="1"/>
</dbReference>
<keyword evidence="6" id="KW-1185">Reference proteome</keyword>
<evidence type="ECO:0000256" key="1">
    <source>
        <dbReference type="ARBA" id="ARBA00022448"/>
    </source>
</evidence>
<protein>
    <submittedName>
        <fullName evidence="5">ABC transporter ATP-binding protein</fullName>
    </submittedName>
</protein>
<evidence type="ECO:0000313" key="6">
    <source>
        <dbReference type="Proteomes" id="UP000831113"/>
    </source>
</evidence>
<dbReference type="InterPro" id="IPR027417">
    <property type="entry name" value="P-loop_NTPase"/>
</dbReference>
<dbReference type="InterPro" id="IPR017871">
    <property type="entry name" value="ABC_transporter-like_CS"/>
</dbReference>
<accession>A0ABY4CXE6</accession>
<dbReference type="Proteomes" id="UP000831113">
    <property type="component" value="Chromosome"/>
</dbReference>
<name>A0ABY4CXE6_9BACT</name>
<feature type="domain" description="ABC transporter" evidence="4">
    <location>
        <begin position="2"/>
        <end position="227"/>
    </location>
</feature>
<dbReference type="PROSITE" id="PS00211">
    <property type="entry name" value="ABC_TRANSPORTER_1"/>
    <property type="match status" value="1"/>
</dbReference>
<keyword evidence="3 5" id="KW-0067">ATP-binding</keyword>
<dbReference type="RefSeq" id="WP_243797796.1">
    <property type="nucleotide sequence ID" value="NZ_CP094669.1"/>
</dbReference>
<dbReference type="EMBL" id="CP094669">
    <property type="protein sequence ID" value="UOG74427.1"/>
    <property type="molecule type" value="Genomic_DNA"/>
</dbReference>
<keyword evidence="2" id="KW-0547">Nucleotide-binding</keyword>
<dbReference type="SMART" id="SM00382">
    <property type="entry name" value="AAA"/>
    <property type="match status" value="1"/>
</dbReference>
<keyword evidence="1" id="KW-0813">Transport</keyword>
<dbReference type="PROSITE" id="PS50893">
    <property type="entry name" value="ABC_TRANSPORTER_2"/>
    <property type="match status" value="1"/>
</dbReference>
<sequence>MLRIDHISKQFGPVVALDNVGLHVRPGEIVTLVGTSGCGKSTLLRIVAGLDVPTKGRVLINEEPITAPHPAVGVIFQEPRLMPWLTVRQNVRFGIANLPDAEQEQRTTAVLERVGLTAFADALPRQLSGGMAQRVAIARALVAQPSLLLLDEPFSALDPFTKMKLQDHLLEIWSYDRPTLLLVTHDIEEALVLSDRVVVLRGHPGRIHQTLSVDLPRPRRRTDPDFQQWKQRLLDALDVTTDEPLLAHHA</sequence>